<gene>
    <name evidence="7" type="ORF">SAMN05421504_112139</name>
</gene>
<dbReference type="SMART" id="SM00387">
    <property type="entry name" value="HATPase_c"/>
    <property type="match status" value="1"/>
</dbReference>
<evidence type="ECO:0000313" key="8">
    <source>
        <dbReference type="Proteomes" id="UP000199515"/>
    </source>
</evidence>
<evidence type="ECO:0000256" key="3">
    <source>
        <dbReference type="ARBA" id="ARBA00023012"/>
    </source>
</evidence>
<evidence type="ECO:0000259" key="6">
    <source>
        <dbReference type="PROSITE" id="PS50109"/>
    </source>
</evidence>
<dbReference type="InterPro" id="IPR011712">
    <property type="entry name" value="Sig_transdc_His_kin_sub3_dim/P"/>
</dbReference>
<keyword evidence="3" id="KW-0902">Two-component regulatory system</keyword>
<dbReference type="Pfam" id="PF07730">
    <property type="entry name" value="HisKA_3"/>
    <property type="match status" value="1"/>
</dbReference>
<evidence type="ECO:0000313" key="7">
    <source>
        <dbReference type="EMBL" id="SDZ31455.1"/>
    </source>
</evidence>
<dbReference type="Proteomes" id="UP000199515">
    <property type="component" value="Unassembled WGS sequence"/>
</dbReference>
<keyword evidence="4" id="KW-0175">Coiled coil</keyword>
<dbReference type="SUPFAM" id="SSF55874">
    <property type="entry name" value="ATPase domain of HSP90 chaperone/DNA topoisomerase II/histidine kinase"/>
    <property type="match status" value="1"/>
</dbReference>
<dbReference type="AlphaFoldDB" id="A0A1H3S1N0"/>
<dbReference type="EMBL" id="FNON01000012">
    <property type="protein sequence ID" value="SDZ31455.1"/>
    <property type="molecule type" value="Genomic_DNA"/>
</dbReference>
<keyword evidence="5" id="KW-0812">Transmembrane</keyword>
<proteinExistence type="predicted"/>
<name>A0A1H3S1N0_9PSEU</name>
<dbReference type="STRING" id="589385.SAMN05421504_112139"/>
<dbReference type="Gene3D" id="1.20.5.1930">
    <property type="match status" value="1"/>
</dbReference>
<evidence type="ECO:0000256" key="4">
    <source>
        <dbReference type="SAM" id="Coils"/>
    </source>
</evidence>
<evidence type="ECO:0000256" key="2">
    <source>
        <dbReference type="ARBA" id="ARBA00022777"/>
    </source>
</evidence>
<sequence>MDLWPPERVTHLWWPWRTNIDQLLPYILLVIATAVSLSRPHTWPGLPVTLTLLAATVLWLTLTVTWPPKRLRDNGFAIAVSYVGTLVLATLLITREPLFLIFMISGFFQALRLRPLPVAVAGIFATSFLINTMPAGGPAIALTQEPALWIPIIVVQTAAVSVGTLISAKISKQNSQLRQTNDELEAAQEENAGLHRQLLSQAREAGVLDERQRLSEEIHDTLAQGFTGIITQLEAARQARDNAAEWQRHLDNATALARENLAEARRTVHALRPQQLNEATLPEALDQVSAQWSERASVPVQFTTTGTARPLHPEIEATLLRITQEALTNVAKHANAGRVGVTLSYMEDQVTLDVRDDGVGFAEVTWGYGLTGMRQRAQRLSGTLDIESEPGGGTAVSATVPAISGAS</sequence>
<dbReference type="GO" id="GO:0016020">
    <property type="term" value="C:membrane"/>
    <property type="evidence" value="ECO:0007669"/>
    <property type="project" value="InterPro"/>
</dbReference>
<dbReference type="PIRSF" id="PIRSF037434">
    <property type="entry name" value="STHK_ChrS"/>
    <property type="match status" value="1"/>
</dbReference>
<evidence type="ECO:0000256" key="1">
    <source>
        <dbReference type="ARBA" id="ARBA00022679"/>
    </source>
</evidence>
<keyword evidence="2 7" id="KW-0418">Kinase</keyword>
<feature type="transmembrane region" description="Helical" evidence="5">
    <location>
        <begin position="20"/>
        <end position="38"/>
    </location>
</feature>
<feature type="domain" description="Histidine kinase" evidence="6">
    <location>
        <begin position="319"/>
        <end position="404"/>
    </location>
</feature>
<dbReference type="InterPro" id="IPR050482">
    <property type="entry name" value="Sensor_HK_TwoCompSys"/>
</dbReference>
<feature type="transmembrane region" description="Helical" evidence="5">
    <location>
        <begin position="45"/>
        <end position="64"/>
    </location>
</feature>
<keyword evidence="1" id="KW-0808">Transferase</keyword>
<dbReference type="PANTHER" id="PTHR24421:SF62">
    <property type="entry name" value="SENSORY TRANSDUCTION HISTIDINE KINASE"/>
    <property type="match status" value="1"/>
</dbReference>
<dbReference type="InterPro" id="IPR003594">
    <property type="entry name" value="HATPase_dom"/>
</dbReference>
<dbReference type="InterPro" id="IPR005467">
    <property type="entry name" value="His_kinase_dom"/>
</dbReference>
<dbReference type="OrthoDB" id="144293at2"/>
<dbReference type="InterPro" id="IPR036890">
    <property type="entry name" value="HATPase_C_sf"/>
</dbReference>
<feature type="coiled-coil region" evidence="4">
    <location>
        <begin position="167"/>
        <end position="204"/>
    </location>
</feature>
<reference evidence="7 8" key="1">
    <citation type="submission" date="2016-10" db="EMBL/GenBank/DDBJ databases">
        <authorList>
            <person name="de Groot N.N."/>
        </authorList>
    </citation>
    <scope>NUCLEOTIDE SEQUENCE [LARGE SCALE GENOMIC DNA]</scope>
    <source>
        <strain evidence="7 8">CPCC 202699</strain>
    </source>
</reference>
<keyword evidence="8" id="KW-1185">Reference proteome</keyword>
<keyword evidence="5" id="KW-1133">Transmembrane helix</keyword>
<protein>
    <submittedName>
        <fullName evidence="7">Signal transduction histidine kinase</fullName>
    </submittedName>
</protein>
<dbReference type="GO" id="GO:0046983">
    <property type="term" value="F:protein dimerization activity"/>
    <property type="evidence" value="ECO:0007669"/>
    <property type="project" value="InterPro"/>
</dbReference>
<dbReference type="Gene3D" id="3.30.565.10">
    <property type="entry name" value="Histidine kinase-like ATPase, C-terminal domain"/>
    <property type="match status" value="1"/>
</dbReference>
<dbReference type="GO" id="GO:0000155">
    <property type="term" value="F:phosphorelay sensor kinase activity"/>
    <property type="evidence" value="ECO:0007669"/>
    <property type="project" value="InterPro"/>
</dbReference>
<dbReference type="CDD" id="cd16917">
    <property type="entry name" value="HATPase_UhpB-NarQ-NarX-like"/>
    <property type="match status" value="1"/>
</dbReference>
<dbReference type="InterPro" id="IPR017205">
    <property type="entry name" value="Sig_transdc_His_kinase_ChrS"/>
</dbReference>
<feature type="transmembrane region" description="Helical" evidence="5">
    <location>
        <begin position="148"/>
        <end position="168"/>
    </location>
</feature>
<organism evidence="7 8">
    <name type="scientific">Amycolatopsis xylanica</name>
    <dbReference type="NCBI Taxonomy" id="589385"/>
    <lineage>
        <taxon>Bacteria</taxon>
        <taxon>Bacillati</taxon>
        <taxon>Actinomycetota</taxon>
        <taxon>Actinomycetes</taxon>
        <taxon>Pseudonocardiales</taxon>
        <taxon>Pseudonocardiaceae</taxon>
        <taxon>Amycolatopsis</taxon>
    </lineage>
</organism>
<evidence type="ECO:0000256" key="5">
    <source>
        <dbReference type="SAM" id="Phobius"/>
    </source>
</evidence>
<dbReference type="RefSeq" id="WP_091298492.1">
    <property type="nucleotide sequence ID" value="NZ_FNON01000012.1"/>
</dbReference>
<accession>A0A1H3S1N0</accession>
<feature type="transmembrane region" description="Helical" evidence="5">
    <location>
        <begin position="115"/>
        <end position="136"/>
    </location>
</feature>
<dbReference type="PANTHER" id="PTHR24421">
    <property type="entry name" value="NITRATE/NITRITE SENSOR PROTEIN NARX-RELATED"/>
    <property type="match status" value="1"/>
</dbReference>
<dbReference type="Pfam" id="PF02518">
    <property type="entry name" value="HATPase_c"/>
    <property type="match status" value="1"/>
</dbReference>
<keyword evidence="5" id="KW-0472">Membrane</keyword>
<dbReference type="PROSITE" id="PS50109">
    <property type="entry name" value="HIS_KIN"/>
    <property type="match status" value="1"/>
</dbReference>